<dbReference type="EMBL" id="BMNN01000004">
    <property type="protein sequence ID" value="GGJ04203.1"/>
    <property type="molecule type" value="Genomic_DNA"/>
</dbReference>
<proteinExistence type="inferred from homology"/>
<evidence type="ECO:0000256" key="1">
    <source>
        <dbReference type="ARBA" id="ARBA00004370"/>
    </source>
</evidence>
<comment type="caution">
    <text evidence="7">The sequence shown here is derived from an EMBL/GenBank/DDBJ whole genome shotgun (WGS) entry which is preliminary data.</text>
</comment>
<evidence type="ECO:0000256" key="6">
    <source>
        <dbReference type="RuleBase" id="RU363076"/>
    </source>
</evidence>
<evidence type="ECO:0000313" key="8">
    <source>
        <dbReference type="Proteomes" id="UP000633263"/>
    </source>
</evidence>
<dbReference type="PANTHER" id="PTHR23427">
    <property type="entry name" value="SURFEIT LOCUS PROTEIN"/>
    <property type="match status" value="1"/>
</dbReference>
<comment type="subcellular location">
    <subcellularLocation>
        <location evidence="6">Cell membrane</location>
        <topology evidence="6">Multi-pass membrane protein</topology>
    </subcellularLocation>
    <subcellularLocation>
        <location evidence="1">Membrane</location>
    </subcellularLocation>
</comment>
<protein>
    <recommendedName>
        <fullName evidence="6">SURF1-like protein</fullName>
    </recommendedName>
</protein>
<evidence type="ECO:0000256" key="4">
    <source>
        <dbReference type="ARBA" id="ARBA00022989"/>
    </source>
</evidence>
<dbReference type="Pfam" id="PF02104">
    <property type="entry name" value="SURF1"/>
    <property type="match status" value="1"/>
</dbReference>
<name>A0ABQ2CRA7_9GAMM</name>
<evidence type="ECO:0000256" key="5">
    <source>
        <dbReference type="ARBA" id="ARBA00023136"/>
    </source>
</evidence>
<gene>
    <name evidence="7" type="ORF">GCM10009083_21360</name>
</gene>
<sequence length="233" mass="26034">MWLFTLTFLPLLLSLGMWQLDRAEQKRALAAQMEQQRQLPAAPLGELPADTALTWRALQLTGQFDPQHIWLLDNRTRNGQAGVEILQLFHDQPGDRPLIINRGWLAWPDRRHLPAVPVAEGELQLRAEVLPPPGEGFRLQGGSTSGWPKLITHADPEVLANQAVLPDLPLMARLQPGSPGALRLDWPAMPMTATKHTGYAVQWFTLAAALLILFIWAGLRPAHPESNQHDEHD</sequence>
<dbReference type="InterPro" id="IPR002994">
    <property type="entry name" value="Surf1/Shy1"/>
</dbReference>
<keyword evidence="5 6" id="KW-0472">Membrane</keyword>
<reference evidence="8" key="1">
    <citation type="journal article" date="2019" name="Int. J. Syst. Evol. Microbiol.">
        <title>The Global Catalogue of Microorganisms (GCM) 10K type strain sequencing project: providing services to taxonomists for standard genome sequencing and annotation.</title>
        <authorList>
            <consortium name="The Broad Institute Genomics Platform"/>
            <consortium name="The Broad Institute Genome Sequencing Center for Infectious Disease"/>
            <person name="Wu L."/>
            <person name="Ma J."/>
        </authorList>
    </citation>
    <scope>NUCLEOTIDE SEQUENCE [LARGE SCALE GENOMIC DNA]</scope>
    <source>
        <strain evidence="8">JCM 11590</strain>
    </source>
</reference>
<evidence type="ECO:0000256" key="3">
    <source>
        <dbReference type="ARBA" id="ARBA00022692"/>
    </source>
</evidence>
<keyword evidence="8" id="KW-1185">Reference proteome</keyword>
<evidence type="ECO:0000313" key="7">
    <source>
        <dbReference type="EMBL" id="GGJ04203.1"/>
    </source>
</evidence>
<dbReference type="PANTHER" id="PTHR23427:SF2">
    <property type="entry name" value="SURFEIT LOCUS PROTEIN 1"/>
    <property type="match status" value="1"/>
</dbReference>
<dbReference type="PROSITE" id="PS50895">
    <property type="entry name" value="SURF1"/>
    <property type="match status" value="1"/>
</dbReference>
<dbReference type="InterPro" id="IPR045214">
    <property type="entry name" value="Surf1/Surf4"/>
</dbReference>
<accession>A0ABQ2CRA7</accession>
<comment type="similarity">
    <text evidence="2 6">Belongs to the SURF1 family.</text>
</comment>
<organism evidence="7 8">
    <name type="scientific">Halopseudomonas pertucinogena</name>
    <dbReference type="NCBI Taxonomy" id="86175"/>
    <lineage>
        <taxon>Bacteria</taxon>
        <taxon>Pseudomonadati</taxon>
        <taxon>Pseudomonadota</taxon>
        <taxon>Gammaproteobacteria</taxon>
        <taxon>Pseudomonadales</taxon>
        <taxon>Pseudomonadaceae</taxon>
        <taxon>Halopseudomonas</taxon>
    </lineage>
</organism>
<evidence type="ECO:0000256" key="2">
    <source>
        <dbReference type="ARBA" id="ARBA00007165"/>
    </source>
</evidence>
<keyword evidence="4 6" id="KW-1133">Transmembrane helix</keyword>
<dbReference type="Proteomes" id="UP000633263">
    <property type="component" value="Unassembled WGS sequence"/>
</dbReference>
<keyword evidence="3 6" id="KW-0812">Transmembrane</keyword>
<comment type="caution">
    <text evidence="6">Lacks conserved residue(s) required for the propagation of feature annotation.</text>
</comment>
<dbReference type="CDD" id="cd06662">
    <property type="entry name" value="SURF1"/>
    <property type="match status" value="1"/>
</dbReference>
<keyword evidence="6" id="KW-1003">Cell membrane</keyword>
<feature type="transmembrane region" description="Helical" evidence="6">
    <location>
        <begin position="199"/>
        <end position="219"/>
    </location>
</feature>